<dbReference type="RefSeq" id="WP_185076842.1">
    <property type="nucleotide sequence ID" value="NZ_JACHMB010000001.1"/>
</dbReference>
<dbReference type="EMBL" id="JACHMB010000001">
    <property type="protein sequence ID" value="MBB5783793.1"/>
    <property type="molecule type" value="Genomic_DNA"/>
</dbReference>
<sequence>MSIMSAPALDVRTSAIFVLYCSSSRPLGWKSTLSLRGVLSNSGITHRLIQSADSELLPPETELAAIVGEMLAAPVPQDVRVRAAGVAITAGRRGEPQVGRLFGMCGLSGGRVAAGGRKETI</sequence>
<dbReference type="AlphaFoldDB" id="A0A7W9LHD7"/>
<evidence type="ECO:0000313" key="2">
    <source>
        <dbReference type="Proteomes" id="UP000579153"/>
    </source>
</evidence>
<comment type="caution">
    <text evidence="1">The sequence shown here is derived from an EMBL/GenBank/DDBJ whole genome shotgun (WGS) entry which is preliminary data.</text>
</comment>
<dbReference type="Proteomes" id="UP000579153">
    <property type="component" value="Unassembled WGS sequence"/>
</dbReference>
<keyword evidence="2" id="KW-1185">Reference proteome</keyword>
<protein>
    <submittedName>
        <fullName evidence="1">Uncharacterized protein</fullName>
    </submittedName>
</protein>
<evidence type="ECO:0000313" key="1">
    <source>
        <dbReference type="EMBL" id="MBB5783793.1"/>
    </source>
</evidence>
<name>A0A7W9LHD7_9ACTN</name>
<gene>
    <name evidence="1" type="ORF">HD596_010549</name>
</gene>
<proteinExistence type="predicted"/>
<organism evidence="1 2">
    <name type="scientific">Nonomuraea jabiensis</name>
    <dbReference type="NCBI Taxonomy" id="882448"/>
    <lineage>
        <taxon>Bacteria</taxon>
        <taxon>Bacillati</taxon>
        <taxon>Actinomycetota</taxon>
        <taxon>Actinomycetes</taxon>
        <taxon>Streptosporangiales</taxon>
        <taxon>Streptosporangiaceae</taxon>
        <taxon>Nonomuraea</taxon>
    </lineage>
</organism>
<reference evidence="1 2" key="1">
    <citation type="submission" date="2020-08" db="EMBL/GenBank/DDBJ databases">
        <title>Sequencing the genomes of 1000 actinobacteria strains.</title>
        <authorList>
            <person name="Klenk H.-P."/>
        </authorList>
    </citation>
    <scope>NUCLEOTIDE SEQUENCE [LARGE SCALE GENOMIC DNA]</scope>
    <source>
        <strain evidence="1 2">DSM 45507</strain>
    </source>
</reference>
<accession>A0A7W9LHD7</accession>